<evidence type="ECO:0000313" key="2">
    <source>
        <dbReference type="Proteomes" id="UP001633002"/>
    </source>
</evidence>
<organism evidence="1 2">
    <name type="scientific">Riccia sorocarpa</name>
    <dbReference type="NCBI Taxonomy" id="122646"/>
    <lineage>
        <taxon>Eukaryota</taxon>
        <taxon>Viridiplantae</taxon>
        <taxon>Streptophyta</taxon>
        <taxon>Embryophyta</taxon>
        <taxon>Marchantiophyta</taxon>
        <taxon>Marchantiopsida</taxon>
        <taxon>Marchantiidae</taxon>
        <taxon>Marchantiales</taxon>
        <taxon>Ricciaceae</taxon>
        <taxon>Riccia</taxon>
    </lineage>
</organism>
<reference evidence="1 2" key="1">
    <citation type="submission" date="2024-09" db="EMBL/GenBank/DDBJ databases">
        <title>Chromosome-scale assembly of Riccia sorocarpa.</title>
        <authorList>
            <person name="Paukszto L."/>
        </authorList>
    </citation>
    <scope>NUCLEOTIDE SEQUENCE [LARGE SCALE GENOMIC DNA]</scope>
    <source>
        <strain evidence="1">LP-2024</strain>
        <tissue evidence="1">Aerial parts of the thallus</tissue>
    </source>
</reference>
<dbReference type="EMBL" id="JBJQOH010000007">
    <property type="protein sequence ID" value="KAL3679966.1"/>
    <property type="molecule type" value="Genomic_DNA"/>
</dbReference>
<accession>A0ABD3GMZ7</accession>
<keyword evidence="2" id="KW-1185">Reference proteome</keyword>
<comment type="caution">
    <text evidence="1">The sequence shown here is derived from an EMBL/GenBank/DDBJ whole genome shotgun (WGS) entry which is preliminary data.</text>
</comment>
<protein>
    <submittedName>
        <fullName evidence="1">Uncharacterized protein</fullName>
    </submittedName>
</protein>
<dbReference type="Proteomes" id="UP001633002">
    <property type="component" value="Unassembled WGS sequence"/>
</dbReference>
<proteinExistence type="predicted"/>
<gene>
    <name evidence="1" type="ORF">R1sor_022922</name>
</gene>
<evidence type="ECO:0000313" key="1">
    <source>
        <dbReference type="EMBL" id="KAL3679966.1"/>
    </source>
</evidence>
<sequence length="122" mass="12776">MAAAVNPTLTAVLVMGPGKKMFIPFVHEVIVSVQCLGDVIKGHPERATERWIQYSEESILGSGIRSAIEASQNNHEEATRLARGMGLATLKASGEAVAVASGGMLGVCSVAVKDVVMALKNE</sequence>
<name>A0ABD3GMZ7_9MARC</name>
<dbReference type="AlphaFoldDB" id="A0ABD3GMZ7"/>